<feature type="region of interest" description="Disordered" evidence="1">
    <location>
        <begin position="1"/>
        <end position="166"/>
    </location>
</feature>
<dbReference type="VEuPathDB" id="VectorBase:AFAF014035"/>
<feature type="compositionally biased region" description="Basic and acidic residues" evidence="1">
    <location>
        <begin position="71"/>
        <end position="86"/>
    </location>
</feature>
<dbReference type="Proteomes" id="UP000075886">
    <property type="component" value="Unassembled WGS sequence"/>
</dbReference>
<proteinExistence type="predicted"/>
<sequence length="166" mass="17938">MASFNGGSAAGGGGGGGGGGGQDGPHNKRLCTGQEMGEVPLNSRRKHITNNFSSQPHPRPDVRLDGIATVPRDDHHQQRSTMRDVFEEPSDNGIRLACGGMIQSEGQQQQQQQQRDKLKSAFQHHEQSRRNSRTQAASSVLVSSENGALAESGRECWKNDQNRGHS</sequence>
<organism evidence="2 3">
    <name type="scientific">Anopheles farauti</name>
    <dbReference type="NCBI Taxonomy" id="69004"/>
    <lineage>
        <taxon>Eukaryota</taxon>
        <taxon>Metazoa</taxon>
        <taxon>Ecdysozoa</taxon>
        <taxon>Arthropoda</taxon>
        <taxon>Hexapoda</taxon>
        <taxon>Insecta</taxon>
        <taxon>Pterygota</taxon>
        <taxon>Neoptera</taxon>
        <taxon>Endopterygota</taxon>
        <taxon>Diptera</taxon>
        <taxon>Nematocera</taxon>
        <taxon>Culicoidea</taxon>
        <taxon>Culicidae</taxon>
        <taxon>Anophelinae</taxon>
        <taxon>Anopheles</taxon>
    </lineage>
</organism>
<feature type="compositionally biased region" description="Basic and acidic residues" evidence="1">
    <location>
        <begin position="114"/>
        <end position="129"/>
    </location>
</feature>
<accession>A0A182QP21</accession>
<reference evidence="2" key="2">
    <citation type="submission" date="2020-05" db="UniProtKB">
        <authorList>
            <consortium name="EnsemblMetazoa"/>
        </authorList>
    </citation>
    <scope>IDENTIFICATION</scope>
    <source>
        <strain evidence="2">FAR1</strain>
    </source>
</reference>
<reference evidence="3" key="1">
    <citation type="submission" date="2014-01" db="EMBL/GenBank/DDBJ databases">
        <title>The Genome Sequence of Anopheles farauti FAR1 (V2).</title>
        <authorList>
            <consortium name="The Broad Institute Genomics Platform"/>
            <person name="Neafsey D.E."/>
            <person name="Besansky N."/>
            <person name="Howell P."/>
            <person name="Walton C."/>
            <person name="Young S.K."/>
            <person name="Zeng Q."/>
            <person name="Gargeya S."/>
            <person name="Fitzgerald M."/>
            <person name="Haas B."/>
            <person name="Abouelleil A."/>
            <person name="Allen A.W."/>
            <person name="Alvarado L."/>
            <person name="Arachchi H.M."/>
            <person name="Berlin A.M."/>
            <person name="Chapman S.B."/>
            <person name="Gainer-Dewar J."/>
            <person name="Goldberg J."/>
            <person name="Griggs A."/>
            <person name="Gujja S."/>
            <person name="Hansen M."/>
            <person name="Howarth C."/>
            <person name="Imamovic A."/>
            <person name="Ireland A."/>
            <person name="Larimer J."/>
            <person name="McCowan C."/>
            <person name="Murphy C."/>
            <person name="Pearson M."/>
            <person name="Poon T.W."/>
            <person name="Priest M."/>
            <person name="Roberts A."/>
            <person name="Saif S."/>
            <person name="Shea T."/>
            <person name="Sisk P."/>
            <person name="Sykes S."/>
            <person name="Wortman J."/>
            <person name="Nusbaum C."/>
            <person name="Birren B."/>
        </authorList>
    </citation>
    <scope>NUCLEOTIDE SEQUENCE [LARGE SCALE GENOMIC DNA]</scope>
    <source>
        <strain evidence="3">FAR1</strain>
    </source>
</reference>
<evidence type="ECO:0000313" key="3">
    <source>
        <dbReference type="Proteomes" id="UP000075886"/>
    </source>
</evidence>
<feature type="compositionally biased region" description="Basic and acidic residues" evidence="1">
    <location>
        <begin position="152"/>
        <end position="166"/>
    </location>
</feature>
<protein>
    <submittedName>
        <fullName evidence="2">Uncharacterized protein</fullName>
    </submittedName>
</protein>
<dbReference type="EnsemblMetazoa" id="AFAF014035-RA">
    <property type="protein sequence ID" value="AFAF014035-PA"/>
    <property type="gene ID" value="AFAF014035"/>
</dbReference>
<dbReference type="AlphaFoldDB" id="A0A182QP21"/>
<name>A0A182QP21_9DIPT</name>
<evidence type="ECO:0000256" key="1">
    <source>
        <dbReference type="SAM" id="MobiDB-lite"/>
    </source>
</evidence>
<evidence type="ECO:0000313" key="2">
    <source>
        <dbReference type="EnsemblMetazoa" id="AFAF014035-PA"/>
    </source>
</evidence>
<feature type="compositionally biased region" description="Gly residues" evidence="1">
    <location>
        <begin position="8"/>
        <end position="23"/>
    </location>
</feature>
<keyword evidence="3" id="KW-1185">Reference proteome</keyword>
<dbReference type="EMBL" id="AXCN02001104">
    <property type="status" value="NOT_ANNOTATED_CDS"/>
    <property type="molecule type" value="Genomic_DNA"/>
</dbReference>
<feature type="compositionally biased region" description="Polar residues" evidence="1">
    <location>
        <begin position="133"/>
        <end position="146"/>
    </location>
</feature>